<name>V9KS15_CALMI</name>
<feature type="transmembrane region" description="Helical" evidence="3">
    <location>
        <begin position="417"/>
        <end position="439"/>
    </location>
</feature>
<dbReference type="PANTHER" id="PTHR11360:SF19">
    <property type="entry name" value="MONOCARBOXYLATE TRANSPORTER 13"/>
    <property type="match status" value="1"/>
</dbReference>
<dbReference type="InterPro" id="IPR050327">
    <property type="entry name" value="Proton-linked_MCT"/>
</dbReference>
<feature type="region of interest" description="Disordered" evidence="2">
    <location>
        <begin position="208"/>
        <end position="242"/>
    </location>
</feature>
<feature type="region of interest" description="Disordered" evidence="2">
    <location>
        <begin position="450"/>
        <end position="478"/>
    </location>
</feature>
<comment type="subcellular location">
    <subcellularLocation>
        <location evidence="1">Membrane</location>
        <topology evidence="1">Multi-pass membrane protein</topology>
    </subcellularLocation>
</comment>
<feature type="transmembrane region" description="Helical" evidence="3">
    <location>
        <begin position="295"/>
        <end position="315"/>
    </location>
</feature>
<proteinExistence type="evidence at transcript level"/>
<dbReference type="InterPro" id="IPR020846">
    <property type="entry name" value="MFS_dom"/>
</dbReference>
<evidence type="ECO:0000256" key="2">
    <source>
        <dbReference type="SAM" id="MobiDB-lite"/>
    </source>
</evidence>
<dbReference type="AlphaFoldDB" id="V9KS15"/>
<protein>
    <submittedName>
        <fullName evidence="5">Monocarboxylate transporter 13-like protein</fullName>
    </submittedName>
</protein>
<keyword evidence="3" id="KW-0472">Membrane</keyword>
<accession>V9KS15</accession>
<feature type="transmembrane region" description="Helical" evidence="3">
    <location>
        <begin position="327"/>
        <end position="347"/>
    </location>
</feature>
<keyword evidence="3" id="KW-0812">Transmembrane</keyword>
<dbReference type="PANTHER" id="PTHR11360">
    <property type="entry name" value="MONOCARBOXYLATE TRANSPORTER"/>
    <property type="match status" value="1"/>
</dbReference>
<dbReference type="GO" id="GO:0008028">
    <property type="term" value="F:monocarboxylic acid transmembrane transporter activity"/>
    <property type="evidence" value="ECO:0007669"/>
    <property type="project" value="TreeGrafter"/>
</dbReference>
<dbReference type="SUPFAM" id="SSF103473">
    <property type="entry name" value="MFS general substrate transporter"/>
    <property type="match status" value="1"/>
</dbReference>
<dbReference type="PROSITE" id="PS50850">
    <property type="entry name" value="MFS"/>
    <property type="match status" value="1"/>
</dbReference>
<feature type="transmembrane region" description="Helical" evidence="3">
    <location>
        <begin position="14"/>
        <end position="44"/>
    </location>
</feature>
<evidence type="ECO:0000256" key="1">
    <source>
        <dbReference type="ARBA" id="ARBA00004141"/>
    </source>
</evidence>
<sequence>MRGRVYSDPPDGGWGWMVVFAGFLSNCLIMGVARSFGIFFLHFVHHFEETSSRASWVISIAMATQQFMSPVGSALGTHYGARPVVMVGGGLASLGLLIASFGHSLLHMYLSIGLLTGFGWSLVFTPTMSMIYRYFRRRRVLVTGLAFTGAGVSSFALSPLFQLMIDSYTWRGALQILSAIVLNLCVCGALQRPIVLREDLVEPVMVEGPGGGEAEGSAEGKEEGPGEGEEEGPGKREEPNTTSCWGRAIKTFDLTLLGHWPLQVHTLGCLLIYLGYFVPFVHLVPHAKSLGLSDYQAAFLLSATAISDAVGRIVFGWLADLKFINNVYSLWALVALSGLSLVLIPLASDYPGLMGLGVLFGFASGPMITLSFAKLPEIVGLRRVLNATGFFLMTISIGVLLGAPLSGWLEDITGSYTVSFLTAGSSVLLGLLVLLLPAFSRYCSVLCRKTPSRSQTPGKPEKEEEGQHGHSETRAANQ</sequence>
<dbReference type="Pfam" id="PF07690">
    <property type="entry name" value="MFS_1"/>
    <property type="match status" value="1"/>
</dbReference>
<dbReference type="EMBL" id="JW869071">
    <property type="protein sequence ID" value="AFP01589.1"/>
    <property type="molecule type" value="mRNA"/>
</dbReference>
<feature type="transmembrane region" description="Helical" evidence="3">
    <location>
        <begin position="384"/>
        <end position="405"/>
    </location>
</feature>
<dbReference type="Gene3D" id="1.20.1250.20">
    <property type="entry name" value="MFS general substrate transporter like domains"/>
    <property type="match status" value="2"/>
</dbReference>
<reference evidence="5" key="1">
    <citation type="journal article" date="2014" name="Nature">
        <title>Elephant shark genome provides unique insights into gnathostome evolution.</title>
        <authorList>
            <consortium name="International Elephant Shark Genome Sequencing Consortium"/>
            <person name="Venkatesh B."/>
            <person name="Lee A.P."/>
            <person name="Ravi V."/>
            <person name="Maurya A.K."/>
            <person name="Lian M.M."/>
            <person name="Swann J.B."/>
            <person name="Ohta Y."/>
            <person name="Flajnik M.F."/>
            <person name="Sutoh Y."/>
            <person name="Kasahara M."/>
            <person name="Hoon S."/>
            <person name="Gangu V."/>
            <person name="Roy S.W."/>
            <person name="Irimia M."/>
            <person name="Korzh V."/>
            <person name="Kondrychyn I."/>
            <person name="Lim Z.W."/>
            <person name="Tay B.H."/>
            <person name="Tohari S."/>
            <person name="Kong K.W."/>
            <person name="Ho S."/>
            <person name="Lorente-Galdos B."/>
            <person name="Quilez J."/>
            <person name="Marques-Bonet T."/>
            <person name="Raney B.J."/>
            <person name="Ingham P.W."/>
            <person name="Tay A."/>
            <person name="Hillier L.W."/>
            <person name="Minx P."/>
            <person name="Boehm T."/>
            <person name="Wilson R.K."/>
            <person name="Brenner S."/>
            <person name="Warren W.C."/>
        </authorList>
    </citation>
    <scope>NUCLEOTIDE SEQUENCE</scope>
    <source>
        <tissue evidence="5">Kidney</tissue>
    </source>
</reference>
<feature type="transmembrane region" description="Helical" evidence="3">
    <location>
        <begin position="353"/>
        <end position="372"/>
    </location>
</feature>
<feature type="transmembrane region" description="Helical" evidence="3">
    <location>
        <begin position="108"/>
        <end position="128"/>
    </location>
</feature>
<evidence type="ECO:0000256" key="3">
    <source>
        <dbReference type="SAM" id="Phobius"/>
    </source>
</evidence>
<feature type="transmembrane region" description="Helical" evidence="3">
    <location>
        <begin position="173"/>
        <end position="190"/>
    </location>
</feature>
<feature type="domain" description="Major facilitator superfamily (MFS) profile" evidence="4">
    <location>
        <begin position="261"/>
        <end position="478"/>
    </location>
</feature>
<feature type="transmembrane region" description="Helical" evidence="3">
    <location>
        <begin position="84"/>
        <end position="102"/>
    </location>
</feature>
<organism evidence="5">
    <name type="scientific">Callorhinchus milii</name>
    <name type="common">Ghost shark</name>
    <dbReference type="NCBI Taxonomy" id="7868"/>
    <lineage>
        <taxon>Eukaryota</taxon>
        <taxon>Metazoa</taxon>
        <taxon>Chordata</taxon>
        <taxon>Craniata</taxon>
        <taxon>Vertebrata</taxon>
        <taxon>Chondrichthyes</taxon>
        <taxon>Holocephali</taxon>
        <taxon>Chimaeriformes</taxon>
        <taxon>Callorhinchidae</taxon>
        <taxon>Callorhinchus</taxon>
    </lineage>
</organism>
<keyword evidence="3" id="KW-1133">Transmembrane helix</keyword>
<dbReference type="GO" id="GO:0016020">
    <property type="term" value="C:membrane"/>
    <property type="evidence" value="ECO:0007669"/>
    <property type="project" value="UniProtKB-SubCell"/>
</dbReference>
<evidence type="ECO:0000313" key="5">
    <source>
        <dbReference type="EMBL" id="AFP01589.1"/>
    </source>
</evidence>
<dbReference type="InterPro" id="IPR036259">
    <property type="entry name" value="MFS_trans_sf"/>
</dbReference>
<evidence type="ECO:0000259" key="4">
    <source>
        <dbReference type="PROSITE" id="PS50850"/>
    </source>
</evidence>
<feature type="transmembrane region" description="Helical" evidence="3">
    <location>
        <begin position="264"/>
        <end position="283"/>
    </location>
</feature>
<feature type="compositionally biased region" description="Basic and acidic residues" evidence="2">
    <location>
        <begin position="459"/>
        <end position="478"/>
    </location>
</feature>
<feature type="transmembrane region" description="Helical" evidence="3">
    <location>
        <begin position="140"/>
        <end position="161"/>
    </location>
</feature>
<dbReference type="InterPro" id="IPR011701">
    <property type="entry name" value="MFS"/>
</dbReference>